<dbReference type="RefSeq" id="WP_157898749.1">
    <property type="nucleotide sequence ID" value="NZ_CP015136.1"/>
</dbReference>
<dbReference type="EMBL" id="CP015136">
    <property type="protein sequence ID" value="AMY07804.1"/>
    <property type="molecule type" value="Genomic_DNA"/>
</dbReference>
<dbReference type="InterPro" id="IPR000157">
    <property type="entry name" value="TIR_dom"/>
</dbReference>
<dbReference type="STRING" id="1855912.LuPra_00985"/>
<feature type="domain" description="TIR" evidence="1">
    <location>
        <begin position="8"/>
        <end position="116"/>
    </location>
</feature>
<protein>
    <recommendedName>
        <fullName evidence="1">TIR domain-containing protein</fullName>
    </recommendedName>
</protein>
<dbReference type="Pfam" id="PF13676">
    <property type="entry name" value="TIR_2"/>
    <property type="match status" value="1"/>
</dbReference>
<dbReference type="InterPro" id="IPR035897">
    <property type="entry name" value="Toll_tir_struct_dom_sf"/>
</dbReference>
<dbReference type="KEGG" id="abac:LuPra_00985"/>
<proteinExistence type="predicted"/>
<reference evidence="3" key="2">
    <citation type="submission" date="2016-04" db="EMBL/GenBank/DDBJ databases">
        <title>First Complete Genome Sequence of a Subdivision 6 Acidobacterium.</title>
        <authorList>
            <person name="Huang S."/>
            <person name="Vieira S."/>
            <person name="Bunk B."/>
            <person name="Riedel T."/>
            <person name="Sproeer C."/>
            <person name="Overmann J."/>
        </authorList>
    </citation>
    <scope>NUCLEOTIDE SEQUENCE [LARGE SCALE GENOMIC DNA]</scope>
    <source>
        <strain evidence="3">DSM 100886 HEG_-6_39</strain>
    </source>
</reference>
<accession>A0A143PJ56</accession>
<evidence type="ECO:0000313" key="2">
    <source>
        <dbReference type="EMBL" id="AMY07804.1"/>
    </source>
</evidence>
<evidence type="ECO:0000313" key="3">
    <source>
        <dbReference type="Proteomes" id="UP000076079"/>
    </source>
</evidence>
<sequence length="154" mass="17693">MGDRNRLFISYSHLDTKWLDAITEQLAVLQAEGLVSICDDTKLQVGENWYEQLNEIMLGARLGLLLISAPFLNSEFVRKEEVPRLFDQHAAVGMKIYPLLVEPCPWKRVEWLARLQLRPQDARREAKPLSTFQGAARKQKIVDVAYEIATLVQQ</sequence>
<dbReference type="AlphaFoldDB" id="A0A143PJ56"/>
<evidence type="ECO:0000259" key="1">
    <source>
        <dbReference type="Pfam" id="PF13676"/>
    </source>
</evidence>
<gene>
    <name evidence="2" type="ORF">LuPra_00985</name>
</gene>
<dbReference type="GO" id="GO:0007165">
    <property type="term" value="P:signal transduction"/>
    <property type="evidence" value="ECO:0007669"/>
    <property type="project" value="InterPro"/>
</dbReference>
<dbReference type="SUPFAM" id="SSF52200">
    <property type="entry name" value="Toll/Interleukin receptor TIR domain"/>
    <property type="match status" value="1"/>
</dbReference>
<dbReference type="Gene3D" id="3.40.50.10140">
    <property type="entry name" value="Toll/interleukin-1 receptor homology (TIR) domain"/>
    <property type="match status" value="1"/>
</dbReference>
<reference evidence="2 3" key="1">
    <citation type="journal article" date="2016" name="Genome Announc.">
        <title>First Complete Genome Sequence of a Subdivision 6 Acidobacterium Strain.</title>
        <authorList>
            <person name="Huang S."/>
            <person name="Vieira S."/>
            <person name="Bunk B."/>
            <person name="Riedel T."/>
            <person name="Sproer C."/>
            <person name="Overmann J."/>
        </authorList>
    </citation>
    <scope>NUCLEOTIDE SEQUENCE [LARGE SCALE GENOMIC DNA]</scope>
    <source>
        <strain evidence="3">DSM 100886 HEG_-6_39</strain>
    </source>
</reference>
<dbReference type="Proteomes" id="UP000076079">
    <property type="component" value="Chromosome"/>
</dbReference>
<dbReference type="OrthoDB" id="883741at2"/>
<organism evidence="2 3">
    <name type="scientific">Luteitalea pratensis</name>
    <dbReference type="NCBI Taxonomy" id="1855912"/>
    <lineage>
        <taxon>Bacteria</taxon>
        <taxon>Pseudomonadati</taxon>
        <taxon>Acidobacteriota</taxon>
        <taxon>Vicinamibacteria</taxon>
        <taxon>Vicinamibacterales</taxon>
        <taxon>Vicinamibacteraceae</taxon>
        <taxon>Luteitalea</taxon>
    </lineage>
</organism>
<name>A0A143PJ56_LUTPR</name>
<keyword evidence="3" id="KW-1185">Reference proteome</keyword>